<dbReference type="eggNOG" id="COG0457">
    <property type="taxonomic scope" value="Bacteria"/>
</dbReference>
<dbReference type="Proteomes" id="UP000004754">
    <property type="component" value="Unassembled WGS sequence"/>
</dbReference>
<comment type="caution">
    <text evidence="2">The sequence shown here is derived from an EMBL/GenBank/DDBJ whole genome shotgun (WGS) entry which is preliminary data.</text>
</comment>
<reference evidence="2 3" key="1">
    <citation type="submission" date="2010-12" db="EMBL/GenBank/DDBJ databases">
        <authorList>
            <person name="Muzny D."/>
            <person name="Qin X."/>
            <person name="Deng J."/>
            <person name="Jiang H."/>
            <person name="Liu Y."/>
            <person name="Qu J."/>
            <person name="Song X.-Z."/>
            <person name="Zhang L."/>
            <person name="Thornton R."/>
            <person name="Coyle M."/>
            <person name="Francisco L."/>
            <person name="Jackson L."/>
            <person name="Javaid M."/>
            <person name="Korchina V."/>
            <person name="Kovar C."/>
            <person name="Mata R."/>
            <person name="Mathew T."/>
            <person name="Ngo R."/>
            <person name="Nguyen L."/>
            <person name="Nguyen N."/>
            <person name="Okwuonu G."/>
            <person name="Ongeri F."/>
            <person name="Pham C."/>
            <person name="Simmons D."/>
            <person name="Wilczek-Boney K."/>
            <person name="Hale W."/>
            <person name="Jakkamsetti A."/>
            <person name="Pham P."/>
            <person name="Ruth R."/>
            <person name="San Lucas F."/>
            <person name="Warren J."/>
            <person name="Zhang J."/>
            <person name="Zhao Z."/>
            <person name="Zhou C."/>
            <person name="Zhu D."/>
            <person name="Lee S."/>
            <person name="Bess C."/>
            <person name="Blankenburg K."/>
            <person name="Forbes L."/>
            <person name="Fu Q."/>
            <person name="Gubbala S."/>
            <person name="Hirani K."/>
            <person name="Jayaseelan J.C."/>
            <person name="Lara F."/>
            <person name="Munidasa M."/>
            <person name="Palculict T."/>
            <person name="Patil S."/>
            <person name="Pu L.-L."/>
            <person name="Saada N."/>
            <person name="Tang L."/>
            <person name="Weissenberger G."/>
            <person name="Zhu Y."/>
            <person name="Hemphill L."/>
            <person name="Shang Y."/>
            <person name="Youmans B."/>
            <person name="Ayvaz T."/>
            <person name="Ross M."/>
            <person name="Santibanez J."/>
            <person name="Aqrawi P."/>
            <person name="Gross S."/>
            <person name="Joshi V."/>
            <person name="Fowler G."/>
            <person name="Nazareth L."/>
            <person name="Reid J."/>
            <person name="Worley K."/>
            <person name="Petrosino J."/>
            <person name="Highlander S."/>
            <person name="Gibbs R."/>
        </authorList>
    </citation>
    <scope>NUCLEOTIDE SEQUENCE [LARGE SCALE GENOMIC DNA]</scope>
    <source>
        <strain evidence="2 3">ATCC 23263</strain>
    </source>
</reference>
<accession>E6MH62</accession>
<gene>
    <name evidence="2" type="ORF">HMP0721_1347</name>
</gene>
<proteinExistence type="predicted"/>
<evidence type="ECO:0000313" key="2">
    <source>
        <dbReference type="EMBL" id="EFV01952.1"/>
    </source>
</evidence>
<dbReference type="Gene3D" id="3.40.50.450">
    <property type="match status" value="1"/>
</dbReference>
<sequence length="368" mass="41719">MEKKKVFVIMPFKDEFFEVYEMLKMQFSERFEFNNAGEEGNQQNVLKDIIQPLYEADIVIADLTGLNANVMYELSLAHSFNKKTIIITQDDLSGLPFDLKQYRAKDYTTHFKKFDELIKYLETNLCGAIDGSVSYSNPVKDFLTLQGVENPSWFEHKDAVVLEDESDKGFLDFLTDIENNAEKLTDEINSMNTDMNEMNSGTTSCTAEIERVNKNGGNGTASFVRKQTKKVVGYVETFAKKLKIHNSTIDSLWDEIEKNTLGLLENKFASKEENKESLISYLKSLYGMKEAAIGSKASISGLIDSMNGVLGIERSMNQAVRFVKEDLTTYQNITDRMCGSIDKIFEKSRFVVGTIDFTEESHAAAEEE</sequence>
<name>E6MH62_9FIRM</name>
<dbReference type="AlphaFoldDB" id="E6MH62"/>
<evidence type="ECO:0000313" key="3">
    <source>
        <dbReference type="Proteomes" id="UP000004754"/>
    </source>
</evidence>
<organism evidence="2 3">
    <name type="scientific">Pseudoramibacter alactolyticus ATCC 23263</name>
    <dbReference type="NCBI Taxonomy" id="887929"/>
    <lineage>
        <taxon>Bacteria</taxon>
        <taxon>Bacillati</taxon>
        <taxon>Bacillota</taxon>
        <taxon>Clostridia</taxon>
        <taxon>Eubacteriales</taxon>
        <taxon>Eubacteriaceae</taxon>
        <taxon>Pseudoramibacter</taxon>
    </lineage>
</organism>
<dbReference type="HOGENOM" id="CLU_751986_0_0_9"/>
<feature type="coiled-coil region" evidence="1">
    <location>
        <begin position="174"/>
        <end position="201"/>
    </location>
</feature>
<dbReference type="OrthoDB" id="9815193at2"/>
<protein>
    <submittedName>
        <fullName evidence="2">Uncharacterized protein</fullName>
    </submittedName>
</protein>
<evidence type="ECO:0000256" key="1">
    <source>
        <dbReference type="SAM" id="Coils"/>
    </source>
</evidence>
<dbReference type="SUPFAM" id="SSF52309">
    <property type="entry name" value="N-(deoxy)ribosyltransferase-like"/>
    <property type="match status" value="1"/>
</dbReference>
<keyword evidence="1" id="KW-0175">Coiled coil</keyword>
<keyword evidence="3" id="KW-1185">Reference proteome</keyword>
<dbReference type="EMBL" id="AEQN01000016">
    <property type="protein sequence ID" value="EFV01952.1"/>
    <property type="molecule type" value="Genomic_DNA"/>
</dbReference>
<dbReference type="RefSeq" id="WP_006598769.1">
    <property type="nucleotide sequence ID" value="NZ_GL622359.1"/>
</dbReference>
<dbReference type="STRING" id="887929.HMP0721_1347"/>